<feature type="region of interest" description="Disordered" evidence="1">
    <location>
        <begin position="41"/>
        <end position="68"/>
    </location>
</feature>
<name>A0AA38MJK6_9CUCU</name>
<evidence type="ECO:0000313" key="3">
    <source>
        <dbReference type="Proteomes" id="UP001168821"/>
    </source>
</evidence>
<accession>A0AA38MJK6</accession>
<gene>
    <name evidence="2" type="ORF">Zmor_010368</name>
</gene>
<dbReference type="Proteomes" id="UP001168821">
    <property type="component" value="Unassembled WGS sequence"/>
</dbReference>
<proteinExistence type="predicted"/>
<protein>
    <submittedName>
        <fullName evidence="2">Uncharacterized protein</fullName>
    </submittedName>
</protein>
<keyword evidence="3" id="KW-1185">Reference proteome</keyword>
<comment type="caution">
    <text evidence="2">The sequence shown here is derived from an EMBL/GenBank/DDBJ whole genome shotgun (WGS) entry which is preliminary data.</text>
</comment>
<dbReference type="AlphaFoldDB" id="A0AA38MJK6"/>
<dbReference type="EMBL" id="JALNTZ010000003">
    <property type="protein sequence ID" value="KAJ3658641.1"/>
    <property type="molecule type" value="Genomic_DNA"/>
</dbReference>
<sequence>MPPRYDAYRFPSFLVRTALMDGSSSVTVAGRLSIKASLERGTGSLDCGPRKPSKRRSRSVESSPAKVEKPTKLRRNYFVHNRCVIRELDV</sequence>
<evidence type="ECO:0000313" key="2">
    <source>
        <dbReference type="EMBL" id="KAJ3658641.1"/>
    </source>
</evidence>
<evidence type="ECO:0000256" key="1">
    <source>
        <dbReference type="SAM" id="MobiDB-lite"/>
    </source>
</evidence>
<organism evidence="2 3">
    <name type="scientific">Zophobas morio</name>
    <dbReference type="NCBI Taxonomy" id="2755281"/>
    <lineage>
        <taxon>Eukaryota</taxon>
        <taxon>Metazoa</taxon>
        <taxon>Ecdysozoa</taxon>
        <taxon>Arthropoda</taxon>
        <taxon>Hexapoda</taxon>
        <taxon>Insecta</taxon>
        <taxon>Pterygota</taxon>
        <taxon>Neoptera</taxon>
        <taxon>Endopterygota</taxon>
        <taxon>Coleoptera</taxon>
        <taxon>Polyphaga</taxon>
        <taxon>Cucujiformia</taxon>
        <taxon>Tenebrionidae</taxon>
        <taxon>Zophobas</taxon>
    </lineage>
</organism>
<reference evidence="2" key="1">
    <citation type="journal article" date="2023" name="G3 (Bethesda)">
        <title>Whole genome assemblies of Zophobas morio and Tenebrio molitor.</title>
        <authorList>
            <person name="Kaur S."/>
            <person name="Stinson S.A."/>
            <person name="diCenzo G.C."/>
        </authorList>
    </citation>
    <scope>NUCLEOTIDE SEQUENCE</scope>
    <source>
        <strain evidence="2">QUZm001</strain>
    </source>
</reference>